<gene>
    <name evidence="4" type="ORF">NW209_15065</name>
</gene>
<reference evidence="4 5" key="1">
    <citation type="submission" date="2022-08" db="EMBL/GenBank/DDBJ databases">
        <authorList>
            <person name="Zeman M."/>
            <person name="Kubasova T."/>
        </authorList>
    </citation>
    <scope>NUCLEOTIDE SEQUENCE [LARGE SCALE GENOMIC DNA]</scope>
    <source>
        <strain evidence="4 5">ET62</strain>
    </source>
</reference>
<dbReference type="EMBL" id="JANRHJ010000026">
    <property type="protein sequence ID" value="MCR8875311.1"/>
    <property type="molecule type" value="Genomic_DNA"/>
</dbReference>
<dbReference type="Gene3D" id="3.80.10.10">
    <property type="entry name" value="Ribonuclease Inhibitor"/>
    <property type="match status" value="1"/>
</dbReference>
<evidence type="ECO:0000313" key="4">
    <source>
        <dbReference type="EMBL" id="MCR8875311.1"/>
    </source>
</evidence>
<dbReference type="InterPro" id="IPR032675">
    <property type="entry name" value="LRR_dom_sf"/>
</dbReference>
<dbReference type="Pfam" id="PF16378">
    <property type="entry name" value="DUF4988"/>
    <property type="match status" value="1"/>
</dbReference>
<name>A0AAW5N481_9BACT</name>
<evidence type="ECO:0000313" key="5">
    <source>
        <dbReference type="Proteomes" id="UP001204579"/>
    </source>
</evidence>
<organism evidence="4 5">
    <name type="scientific">Phocaeicola barnesiae</name>
    <dbReference type="NCBI Taxonomy" id="376804"/>
    <lineage>
        <taxon>Bacteria</taxon>
        <taxon>Pseudomonadati</taxon>
        <taxon>Bacteroidota</taxon>
        <taxon>Bacteroidia</taxon>
        <taxon>Bacteroidales</taxon>
        <taxon>Bacteroidaceae</taxon>
        <taxon>Phocaeicola</taxon>
    </lineage>
</organism>
<keyword evidence="5" id="KW-1185">Reference proteome</keyword>
<dbReference type="Proteomes" id="UP001204579">
    <property type="component" value="Unassembled WGS sequence"/>
</dbReference>
<evidence type="ECO:0000256" key="2">
    <source>
        <dbReference type="SAM" id="SignalP"/>
    </source>
</evidence>
<proteinExistence type="predicted"/>
<dbReference type="PROSITE" id="PS51257">
    <property type="entry name" value="PROKAR_LIPOPROTEIN"/>
    <property type="match status" value="1"/>
</dbReference>
<feature type="region of interest" description="Disordered" evidence="1">
    <location>
        <begin position="137"/>
        <end position="167"/>
    </location>
</feature>
<keyword evidence="2" id="KW-0732">Signal</keyword>
<protein>
    <submittedName>
        <fullName evidence="4">PL29 family lyase N-terminal domain-containing protein</fullName>
    </submittedName>
</protein>
<dbReference type="Pfam" id="PF13306">
    <property type="entry name" value="LRR_5"/>
    <property type="match status" value="1"/>
</dbReference>
<evidence type="ECO:0000256" key="1">
    <source>
        <dbReference type="SAM" id="MobiDB-lite"/>
    </source>
</evidence>
<dbReference type="RefSeq" id="WP_258336332.1">
    <property type="nucleotide sequence ID" value="NZ_JANRHJ010000026.1"/>
</dbReference>
<feature type="domain" description="DUF4988" evidence="3">
    <location>
        <begin position="43"/>
        <end position="244"/>
    </location>
</feature>
<dbReference type="GO" id="GO:0016829">
    <property type="term" value="F:lyase activity"/>
    <property type="evidence" value="ECO:0007669"/>
    <property type="project" value="UniProtKB-KW"/>
</dbReference>
<feature type="chain" id="PRO_5043767340" evidence="2">
    <location>
        <begin position="19"/>
        <end position="522"/>
    </location>
</feature>
<feature type="signal peptide" evidence="2">
    <location>
        <begin position="1"/>
        <end position="18"/>
    </location>
</feature>
<sequence length="522" mass="55385">MKARKTLTLLLLAALTLAACKYDDSELWEQVNQNTEELAAQAARIAALEAWQAETNTNIEALQTLLSTTDYITAVTPVVKDGVEVGFTISFLNTPAITIYHGTKGDKGDKGDTPQIGAAQGDDGNWYWTLNGEFLTDTDGNPIRANGTQGEQGEPGSDGDDAPLPQLATGAKLTDQGITTDSQNNPIAADAIYLSVDGGKTWTRVSGEDGEKGDTGDTGPKGDSFFESVDTTNADYVIFKLANNGGTFQVPRYTGISLTLEGDATNLAYGASVTITCQTNDNTLYTKDNLFVIAVPDGWKAVINDDLTLTVTAPADITSGAATGEILVMLDNKKGSTTIGRIPVACTQITLGNVSEGQLAKLIGSRTDLTSITVTSGTLNDADWNAIKQNEWALRTLDLAGATYYTSNLKYVKMLYIDPVPLTTAKLPQGVTVLGIDAFVKCNNLTSIELPTSLTKIGLAAFYSCSKLASITCRAAVPPEMSTSVLLGVTSLFEIQVPAESVEAYKQAYAWSDYADKIVAIP</sequence>
<keyword evidence="4" id="KW-0456">Lyase</keyword>
<comment type="caution">
    <text evidence="4">The sequence shown here is derived from an EMBL/GenBank/DDBJ whole genome shotgun (WGS) entry which is preliminary data.</text>
</comment>
<evidence type="ECO:0000259" key="3">
    <source>
        <dbReference type="Pfam" id="PF16378"/>
    </source>
</evidence>
<dbReference type="AlphaFoldDB" id="A0AAW5N481"/>
<dbReference type="InterPro" id="IPR026906">
    <property type="entry name" value="LRR_5"/>
</dbReference>
<accession>A0AAW5N481</accession>
<dbReference type="InterPro" id="IPR032149">
    <property type="entry name" value="DUF4988"/>
</dbReference>